<organism evidence="8 9">
    <name type="scientific">Serinicoccus chungangensis</name>
    <dbReference type="NCBI Taxonomy" id="767452"/>
    <lineage>
        <taxon>Bacteria</taxon>
        <taxon>Bacillati</taxon>
        <taxon>Actinomycetota</taxon>
        <taxon>Actinomycetes</taxon>
        <taxon>Micrococcales</taxon>
        <taxon>Ornithinimicrobiaceae</taxon>
        <taxon>Serinicoccus</taxon>
    </lineage>
</organism>
<keyword evidence="6" id="KW-1133">Transmembrane helix</keyword>
<dbReference type="Proteomes" id="UP000054837">
    <property type="component" value="Unassembled WGS sequence"/>
</dbReference>
<evidence type="ECO:0000256" key="6">
    <source>
        <dbReference type="SAM" id="Phobius"/>
    </source>
</evidence>
<evidence type="ECO:0000256" key="3">
    <source>
        <dbReference type="ARBA" id="ARBA00023002"/>
    </source>
</evidence>
<comment type="caution">
    <text evidence="8">The sequence shown here is derived from an EMBL/GenBank/DDBJ whole genome shotgun (WGS) entry which is preliminary data.</text>
</comment>
<evidence type="ECO:0000256" key="4">
    <source>
        <dbReference type="ARBA" id="ARBA00023157"/>
    </source>
</evidence>
<sequence length="234" mass="24022">MKPVTARGPSVPLVAGVVLLVVALVGGLVLWAVSRGGGLEAEGSTNALPEGGGVRLGATSQDAPQVHVYEDFQCPFCGVLEESVGAELAERAEAGEIGLTVTMMSFLDGSLGNDSSHRAANAALCADDEGAFLDYHAAVFAGQPEQEGAGWTDEELLGFASEAGLTGSALESFTACTQGDAYGDYVEAMQERANRDGVTGTPRLLVDGEQVGDDQMRALMAGPETLDEVLGSTP</sequence>
<evidence type="ECO:0000313" key="8">
    <source>
        <dbReference type="EMBL" id="KUG54284.1"/>
    </source>
</evidence>
<proteinExistence type="inferred from homology"/>
<feature type="transmembrane region" description="Helical" evidence="6">
    <location>
        <begin position="12"/>
        <end position="33"/>
    </location>
</feature>
<dbReference type="AlphaFoldDB" id="A0A0W8I6R5"/>
<evidence type="ECO:0000256" key="2">
    <source>
        <dbReference type="ARBA" id="ARBA00022729"/>
    </source>
</evidence>
<keyword evidence="5" id="KW-0676">Redox-active center</keyword>
<keyword evidence="3" id="KW-0560">Oxidoreductase</keyword>
<name>A0A0W8I6R5_9MICO</name>
<dbReference type="PANTHER" id="PTHR13887">
    <property type="entry name" value="GLUTATHIONE S-TRANSFERASE KAPPA"/>
    <property type="match status" value="1"/>
</dbReference>
<dbReference type="Pfam" id="PF13462">
    <property type="entry name" value="Thioredoxin_4"/>
    <property type="match status" value="1"/>
</dbReference>
<protein>
    <recommendedName>
        <fullName evidence="7">Thioredoxin-like fold domain-containing protein</fullName>
    </recommendedName>
</protein>
<keyword evidence="4" id="KW-1015">Disulfide bond</keyword>
<accession>A0A0W8I6R5</accession>
<evidence type="ECO:0000259" key="7">
    <source>
        <dbReference type="Pfam" id="PF13462"/>
    </source>
</evidence>
<gene>
    <name evidence="8" type="ORF">AVL62_03360</name>
</gene>
<dbReference type="PANTHER" id="PTHR13887:SF14">
    <property type="entry name" value="DISULFIDE BOND FORMATION PROTEIN D"/>
    <property type="match status" value="1"/>
</dbReference>
<reference evidence="8 9" key="1">
    <citation type="submission" date="2015-12" db="EMBL/GenBank/DDBJ databases">
        <title>Serinicoccus chungangenesis strain CD08_5 genome sequencing and assembly.</title>
        <authorList>
            <person name="Chander A.M."/>
            <person name="Kaur G."/>
            <person name="Nair G.R."/>
            <person name="Dhawan D.K."/>
            <person name="Kochhar R.K."/>
            <person name="Mayilraj S."/>
            <person name="Bhadada S.K."/>
        </authorList>
    </citation>
    <scope>NUCLEOTIDE SEQUENCE [LARGE SCALE GENOMIC DNA]</scope>
    <source>
        <strain evidence="8 9">CD08_5</strain>
    </source>
</reference>
<feature type="domain" description="Thioredoxin-like fold" evidence="7">
    <location>
        <begin position="61"/>
        <end position="215"/>
    </location>
</feature>
<dbReference type="EMBL" id="LQBL01000027">
    <property type="protein sequence ID" value="KUG54284.1"/>
    <property type="molecule type" value="Genomic_DNA"/>
</dbReference>
<keyword evidence="2" id="KW-0732">Signal</keyword>
<evidence type="ECO:0000313" key="9">
    <source>
        <dbReference type="Proteomes" id="UP000054837"/>
    </source>
</evidence>
<dbReference type="SUPFAM" id="SSF52833">
    <property type="entry name" value="Thioredoxin-like"/>
    <property type="match status" value="1"/>
</dbReference>
<keyword evidence="6" id="KW-0472">Membrane</keyword>
<dbReference type="InterPro" id="IPR012336">
    <property type="entry name" value="Thioredoxin-like_fold"/>
</dbReference>
<dbReference type="GO" id="GO:0016491">
    <property type="term" value="F:oxidoreductase activity"/>
    <property type="evidence" value="ECO:0007669"/>
    <property type="project" value="UniProtKB-KW"/>
</dbReference>
<keyword evidence="6" id="KW-0812">Transmembrane</keyword>
<comment type="similarity">
    <text evidence="1">Belongs to the thioredoxin family. DsbA subfamily.</text>
</comment>
<dbReference type="Gene3D" id="3.40.30.10">
    <property type="entry name" value="Glutaredoxin"/>
    <property type="match status" value="1"/>
</dbReference>
<dbReference type="STRING" id="767452.AVL62_03360"/>
<dbReference type="InterPro" id="IPR036249">
    <property type="entry name" value="Thioredoxin-like_sf"/>
</dbReference>
<evidence type="ECO:0000256" key="1">
    <source>
        <dbReference type="ARBA" id="ARBA00005791"/>
    </source>
</evidence>
<evidence type="ECO:0000256" key="5">
    <source>
        <dbReference type="ARBA" id="ARBA00023284"/>
    </source>
</evidence>
<keyword evidence="9" id="KW-1185">Reference proteome</keyword>
<dbReference type="CDD" id="cd02972">
    <property type="entry name" value="DsbA_family"/>
    <property type="match status" value="1"/>
</dbReference>